<protein>
    <submittedName>
        <fullName evidence="2">DUF6671 family protein</fullName>
    </submittedName>
</protein>
<organism evidence="2 3">
    <name type="scientific">Tumidithrix elongata BACA0141</name>
    <dbReference type="NCBI Taxonomy" id="2716417"/>
    <lineage>
        <taxon>Bacteria</taxon>
        <taxon>Bacillati</taxon>
        <taxon>Cyanobacteriota</taxon>
        <taxon>Cyanophyceae</taxon>
        <taxon>Pseudanabaenales</taxon>
        <taxon>Pseudanabaenaceae</taxon>
        <taxon>Tumidithrix</taxon>
        <taxon>Tumidithrix elongata</taxon>
    </lineage>
</organism>
<keyword evidence="3" id="KW-1185">Reference proteome</keyword>
<dbReference type="Pfam" id="PF20376">
    <property type="entry name" value="DUF6671"/>
    <property type="match status" value="1"/>
</dbReference>
<reference evidence="2" key="1">
    <citation type="submission" date="2024-01" db="EMBL/GenBank/DDBJ databases">
        <title>Bank of Algae and Cyanobacteria of the Azores (BACA) strain genomes.</title>
        <authorList>
            <person name="Luz R."/>
            <person name="Cordeiro R."/>
            <person name="Fonseca A."/>
            <person name="Goncalves V."/>
        </authorList>
    </citation>
    <scope>NUCLEOTIDE SEQUENCE</scope>
    <source>
        <strain evidence="2">BACA0141</strain>
    </source>
</reference>
<sequence>MSRVFARRTATIATMHGKERVIAPILEQAFGIQSILPQNFNTDAFGTFTREIQRMGTQIAAARHKAEAALELTGETLAIASEGSFAPHPAFSAIACNREILLLLDRANDLEIIGEAFSTDTNFSHQSVRSWQEAEKFALQVGFPAHALVAIGSDRKIVKGITTLEVLREVVEQSLHDFPNEPLHLETDMRAHYNPTRMLNIEKATWNLLEKMQSLCPQCDAPGYAIAEYKPGLRCRICGIPTKLTRAVIYQCQKCNFGRELLFPDGLETADPQYCSFCNP</sequence>
<dbReference type="EMBL" id="JAZBJZ010000003">
    <property type="protein sequence ID" value="MEE3715389.1"/>
    <property type="molecule type" value="Genomic_DNA"/>
</dbReference>
<dbReference type="RefSeq" id="WP_330481811.1">
    <property type="nucleotide sequence ID" value="NZ_JAZBJZ010000003.1"/>
</dbReference>
<dbReference type="Proteomes" id="UP001333818">
    <property type="component" value="Unassembled WGS sequence"/>
</dbReference>
<proteinExistence type="predicted"/>
<gene>
    <name evidence="2" type="ORF">V2H45_01365</name>
</gene>
<evidence type="ECO:0000313" key="3">
    <source>
        <dbReference type="Proteomes" id="UP001333818"/>
    </source>
</evidence>
<name>A0AAW9PNY9_9CYAN</name>
<dbReference type="AlphaFoldDB" id="A0AAW9PNY9"/>
<dbReference type="InterPro" id="IPR046612">
    <property type="entry name" value="DUF6671"/>
</dbReference>
<evidence type="ECO:0000259" key="1">
    <source>
        <dbReference type="Pfam" id="PF20376"/>
    </source>
</evidence>
<evidence type="ECO:0000313" key="2">
    <source>
        <dbReference type="EMBL" id="MEE3715389.1"/>
    </source>
</evidence>
<feature type="domain" description="DUF6671" evidence="1">
    <location>
        <begin position="65"/>
        <end position="280"/>
    </location>
</feature>
<accession>A0AAW9PNY9</accession>
<comment type="caution">
    <text evidence="2">The sequence shown here is derived from an EMBL/GenBank/DDBJ whole genome shotgun (WGS) entry which is preliminary data.</text>
</comment>